<dbReference type="InterPro" id="IPR005147">
    <property type="entry name" value="tRNA_synthase_B5-dom"/>
</dbReference>
<dbReference type="PANTHER" id="PTHR10947">
    <property type="entry name" value="PHENYLALANYL-TRNA SYNTHETASE BETA CHAIN AND LEUCINE-RICH REPEAT-CONTAINING PROTEIN 47"/>
    <property type="match status" value="1"/>
</dbReference>
<dbReference type="GO" id="GO:0000287">
    <property type="term" value="F:magnesium ion binding"/>
    <property type="evidence" value="ECO:0007669"/>
    <property type="project" value="InterPro"/>
</dbReference>
<dbReference type="SUPFAM" id="SSF54991">
    <property type="entry name" value="Anticodon-binding domain of PheRS"/>
    <property type="match status" value="1"/>
</dbReference>
<evidence type="ECO:0000256" key="7">
    <source>
        <dbReference type="ARBA" id="ARBA00022842"/>
    </source>
</evidence>
<dbReference type="SMART" id="SM00896">
    <property type="entry name" value="FDX-ACB"/>
    <property type="match status" value="1"/>
</dbReference>
<dbReference type="Pfam" id="PF03484">
    <property type="entry name" value="B5"/>
    <property type="match status" value="1"/>
</dbReference>
<dbReference type="Gene3D" id="3.30.930.10">
    <property type="entry name" value="Bira Bifunctional Protein, Domain 2"/>
    <property type="match status" value="1"/>
</dbReference>
<reference evidence="12" key="1">
    <citation type="journal article" date="2023" name="J. Phycol.">
        <title>Gene-rich plastid genomes of two parasitic red algal species, Laurencia australis and L. verruciformis (Rhodomelaceae, Ceramiales), and a taxonomic revision of Janczewskia.</title>
        <authorList>
            <person name="Preuss M."/>
            <person name="Diaz-Tapia P."/>
            <person name="Verbruggen H."/>
            <person name="Zuccarello G.C."/>
        </authorList>
    </citation>
    <scope>NUCLEOTIDE SEQUENCE</scope>
    <source>
        <strain evidence="12">B1P</strain>
        <strain evidence="13">B2P</strain>
    </source>
</reference>
<geneLocation type="chloroplast" evidence="12"/>
<dbReference type="Gene3D" id="3.30.56.10">
    <property type="match status" value="2"/>
</dbReference>
<protein>
    <recommendedName>
        <fullName evidence="2">phenylalanine--tRNA ligase</fullName>
        <ecNumber evidence="2">6.1.1.20</ecNumber>
    </recommendedName>
</protein>
<dbReference type="SUPFAM" id="SSF55681">
    <property type="entry name" value="Class II aaRS and biotin synthetases"/>
    <property type="match status" value="1"/>
</dbReference>
<dbReference type="EMBL" id="OQ908868">
    <property type="protein sequence ID" value="WMP11930.1"/>
    <property type="molecule type" value="Genomic_DNA"/>
</dbReference>
<evidence type="ECO:0000256" key="1">
    <source>
        <dbReference type="ARBA" id="ARBA00001946"/>
    </source>
</evidence>
<evidence type="ECO:0000256" key="6">
    <source>
        <dbReference type="ARBA" id="ARBA00022840"/>
    </source>
</evidence>
<feature type="domain" description="FDX-ACB" evidence="10">
    <location>
        <begin position="562"/>
        <end position="651"/>
    </location>
</feature>
<proteinExistence type="predicted"/>
<dbReference type="InterPro" id="IPR005121">
    <property type="entry name" value="Fdx_antiC-bd"/>
</dbReference>
<dbReference type="GO" id="GO:0006432">
    <property type="term" value="P:phenylalanyl-tRNA aminoacylation"/>
    <property type="evidence" value="ECO:0007669"/>
    <property type="project" value="InterPro"/>
</dbReference>
<evidence type="ECO:0000313" key="13">
    <source>
        <dbReference type="EMBL" id="WMP12142.1"/>
    </source>
</evidence>
<dbReference type="InterPro" id="IPR036690">
    <property type="entry name" value="Fdx_antiC-bd_sf"/>
</dbReference>
<dbReference type="GO" id="GO:0003723">
    <property type="term" value="F:RNA binding"/>
    <property type="evidence" value="ECO:0007669"/>
    <property type="project" value="InterPro"/>
</dbReference>
<feature type="domain" description="B5" evidence="11">
    <location>
        <begin position="240"/>
        <end position="325"/>
    </location>
</feature>
<dbReference type="InterPro" id="IPR009061">
    <property type="entry name" value="DNA-bd_dom_put_sf"/>
</dbReference>
<dbReference type="InterPro" id="IPR045060">
    <property type="entry name" value="Phe-tRNA-ligase_IIc_bsu"/>
</dbReference>
<keyword evidence="12" id="KW-0934">Plastid</keyword>
<dbReference type="SUPFAM" id="SSF56037">
    <property type="entry name" value="PheT/TilS domain"/>
    <property type="match status" value="1"/>
</dbReference>
<dbReference type="EMBL" id="OQ908869">
    <property type="protein sequence ID" value="WMP12142.1"/>
    <property type="molecule type" value="Genomic_DNA"/>
</dbReference>
<dbReference type="Gene3D" id="3.30.70.380">
    <property type="entry name" value="Ferrodoxin-fold anticodon-binding domain"/>
    <property type="match status" value="1"/>
</dbReference>
<dbReference type="InterPro" id="IPR045864">
    <property type="entry name" value="aa-tRNA-synth_II/BPL/LPL"/>
</dbReference>
<keyword evidence="6" id="KW-0067">ATP-binding</keyword>
<keyword evidence="12" id="KW-0150">Chloroplast</keyword>
<comment type="cofactor">
    <cofactor evidence="1">
        <name>Mg(2+)</name>
        <dbReference type="ChEBI" id="CHEBI:18420"/>
    </cofactor>
</comment>
<evidence type="ECO:0000256" key="8">
    <source>
        <dbReference type="ARBA" id="ARBA00022917"/>
    </source>
</evidence>
<keyword evidence="4" id="KW-0479">Metal-binding</keyword>
<evidence type="ECO:0000256" key="5">
    <source>
        <dbReference type="ARBA" id="ARBA00022741"/>
    </source>
</evidence>
<dbReference type="GO" id="GO:0004826">
    <property type="term" value="F:phenylalanine-tRNA ligase activity"/>
    <property type="evidence" value="ECO:0007669"/>
    <property type="project" value="UniProtKB-EC"/>
</dbReference>
<dbReference type="InterPro" id="IPR020825">
    <property type="entry name" value="Phe-tRNA_synthase-like_B3/B4"/>
</dbReference>
<dbReference type="InterPro" id="IPR041616">
    <property type="entry name" value="PheRS_beta_core"/>
</dbReference>
<dbReference type="PROSITE" id="PS51483">
    <property type="entry name" value="B5"/>
    <property type="match status" value="1"/>
</dbReference>
<dbReference type="EC" id="6.1.1.20" evidence="2"/>
<dbReference type="GO" id="GO:0009328">
    <property type="term" value="C:phenylalanine-tRNA ligase complex"/>
    <property type="evidence" value="ECO:0007669"/>
    <property type="project" value="TreeGrafter"/>
</dbReference>
<dbReference type="PANTHER" id="PTHR10947:SF0">
    <property type="entry name" value="PHENYLALANINE--TRNA LIGASE BETA SUBUNIT"/>
    <property type="match status" value="1"/>
</dbReference>
<dbReference type="GO" id="GO:0005524">
    <property type="term" value="F:ATP binding"/>
    <property type="evidence" value="ECO:0007669"/>
    <property type="project" value="UniProtKB-KW"/>
</dbReference>
<dbReference type="SMART" id="SM00874">
    <property type="entry name" value="B5"/>
    <property type="match status" value="1"/>
</dbReference>
<evidence type="ECO:0000259" key="10">
    <source>
        <dbReference type="PROSITE" id="PS51447"/>
    </source>
</evidence>
<evidence type="ECO:0000256" key="4">
    <source>
        <dbReference type="ARBA" id="ARBA00022723"/>
    </source>
</evidence>
<keyword evidence="7" id="KW-0460">Magnesium</keyword>
<dbReference type="SUPFAM" id="SSF46955">
    <property type="entry name" value="Putative DNA-binding domain"/>
    <property type="match status" value="2"/>
</dbReference>
<dbReference type="Gene3D" id="3.50.40.10">
    <property type="entry name" value="Phenylalanyl-trna Synthetase, Chain B, domain 3"/>
    <property type="match status" value="1"/>
</dbReference>
<dbReference type="Pfam" id="PF03147">
    <property type="entry name" value="FDX-ACB"/>
    <property type="match status" value="1"/>
</dbReference>
<dbReference type="Pfam" id="PF17759">
    <property type="entry name" value="tRNA_synthFbeta"/>
    <property type="match status" value="1"/>
</dbReference>
<dbReference type="PROSITE" id="PS51447">
    <property type="entry name" value="FDX_ACB"/>
    <property type="match status" value="1"/>
</dbReference>
<evidence type="ECO:0000313" key="12">
    <source>
        <dbReference type="EMBL" id="WMP11930.1"/>
    </source>
</evidence>
<accession>A0AA51RB91</accession>
<name>A0AA51RB91_9FLOR</name>
<evidence type="ECO:0000259" key="11">
    <source>
        <dbReference type="PROSITE" id="PS51483"/>
    </source>
</evidence>
<keyword evidence="9" id="KW-0030">Aminoacyl-tRNA synthetase</keyword>
<evidence type="ECO:0000256" key="3">
    <source>
        <dbReference type="ARBA" id="ARBA00022598"/>
    </source>
</evidence>
<dbReference type="AlphaFoldDB" id="A0AA51RB91"/>
<organism evidence="12">
    <name type="scientific">Laurencia australis</name>
    <dbReference type="NCBI Taxonomy" id="3073067"/>
    <lineage>
        <taxon>Eukaryota</taxon>
        <taxon>Rhodophyta</taxon>
        <taxon>Florideophyceae</taxon>
        <taxon>Rhodymeniophycidae</taxon>
        <taxon>Ceramiales</taxon>
        <taxon>Rhodomelaceae</taxon>
        <taxon>Laurencieae</taxon>
        <taxon>Laurencia</taxon>
    </lineage>
</organism>
<gene>
    <name evidence="12" type="primary">syfB</name>
</gene>
<evidence type="ECO:0000256" key="2">
    <source>
        <dbReference type="ARBA" id="ARBA00012814"/>
    </source>
</evidence>
<keyword evidence="5" id="KW-0547">Nucleotide-binding</keyword>
<evidence type="ECO:0000256" key="9">
    <source>
        <dbReference type="ARBA" id="ARBA00023146"/>
    </source>
</evidence>
<keyword evidence="3 12" id="KW-0436">Ligase</keyword>
<sequence>MKFSWKLINIFINLESIQLNKFEEELTLSGIEIEKISYIEEIKDNIFDLSITTNRKEICSILSLAKEIGIIFNKPLKILPINFFNAKIQEQTIKKNYNKFIYISINKISNLKIVHTPKWLTNCLKTHNIKPTNTINNIKQYIELKWGMKFYIFNIKDLSNINNLLNVDISLKHIELNKNSKDHQLIIFISNTNLNKNTINTVNVHEEYYFNAYIDTMKLLSTLTSCVYGKSYYEYKVKQPYFDIITISKNEINTVLGQTGNNRFSQLSSISIVNKLKQLNLSPKYNKFLQTFSIKVPPNRKHDLQRKIDIIEEIGRINGFNHFVDKLPLSKRKGIISNISIKIKNLRNILRNLGFNEVVNCCLINNYLKLNNYNIKVYNPITQEQTELRNNITEKLIENCISNIKQNNDTVELFEIGKTFHKDLHNNYIENISLGGLIHNNKFVKSDWSDTPKYANFFHVKGIIEIVLEKLKAEVTFKKIDYKPNINYSKNIEELFNSKQKIGIYNPQNTELVGILGEINPRYNKELNTTKYKIYLFEINITKLKKTIKPNDHLSYISKPYSNYPSVTRDISIKLTKNTEVKEIKNALREKQNALIESIEIFNEYFNKKYKHKSIAIRIIYRSQNKTLDSNDIKKIDDHIDNVLLHFKSKT</sequence>
<keyword evidence="8" id="KW-0648">Protein biosynthesis</keyword>